<evidence type="ECO:0000259" key="2">
    <source>
        <dbReference type="Pfam" id="PF00501"/>
    </source>
</evidence>
<evidence type="ECO:0000313" key="3">
    <source>
        <dbReference type="EMBL" id="AXR07631.1"/>
    </source>
</evidence>
<dbReference type="SUPFAM" id="SSF56801">
    <property type="entry name" value="Acetyl-CoA synthetase-like"/>
    <property type="match status" value="1"/>
</dbReference>
<feature type="domain" description="AMP-dependent synthetase/ligase" evidence="2">
    <location>
        <begin position="54"/>
        <end position="296"/>
    </location>
</feature>
<dbReference type="InterPro" id="IPR020845">
    <property type="entry name" value="AMP-binding_CS"/>
</dbReference>
<evidence type="ECO:0000313" key="4">
    <source>
        <dbReference type="Proteomes" id="UP000262073"/>
    </source>
</evidence>
<dbReference type="Gene3D" id="3.40.50.12780">
    <property type="entry name" value="N-terminal domain of ligase-like"/>
    <property type="match status" value="1"/>
</dbReference>
<dbReference type="InterPro" id="IPR000873">
    <property type="entry name" value="AMP-dep_synth/lig_dom"/>
</dbReference>
<dbReference type="AlphaFoldDB" id="A0A346NQ24"/>
<organism evidence="3 4">
    <name type="scientific">Salinimonas sediminis</name>
    <dbReference type="NCBI Taxonomy" id="2303538"/>
    <lineage>
        <taxon>Bacteria</taxon>
        <taxon>Pseudomonadati</taxon>
        <taxon>Pseudomonadota</taxon>
        <taxon>Gammaproteobacteria</taxon>
        <taxon>Alteromonadales</taxon>
        <taxon>Alteromonadaceae</taxon>
        <taxon>Alteromonas/Salinimonas group</taxon>
        <taxon>Salinimonas</taxon>
    </lineage>
</organism>
<dbReference type="PROSITE" id="PS00455">
    <property type="entry name" value="AMP_BINDING"/>
    <property type="match status" value="1"/>
</dbReference>
<dbReference type="OrthoDB" id="9787658at2"/>
<dbReference type="InterPro" id="IPR042099">
    <property type="entry name" value="ANL_N_sf"/>
</dbReference>
<dbReference type="GO" id="GO:0016874">
    <property type="term" value="F:ligase activity"/>
    <property type="evidence" value="ECO:0007669"/>
    <property type="project" value="UniProtKB-KW"/>
</dbReference>
<dbReference type="Proteomes" id="UP000262073">
    <property type="component" value="Chromosome"/>
</dbReference>
<reference evidence="3 4" key="1">
    <citation type="submission" date="2018-08" db="EMBL/GenBank/DDBJ databases">
        <title>Salinimonas sediminis sp. nov., a piezophilic bacterium isolated from a deep-sea sediment sample from the New Britain Trench.</title>
        <authorList>
            <person name="Cao J."/>
        </authorList>
    </citation>
    <scope>NUCLEOTIDE SEQUENCE [LARGE SCALE GENOMIC DNA]</scope>
    <source>
        <strain evidence="3 4">N102</strain>
    </source>
</reference>
<name>A0A346NQ24_9ALTE</name>
<dbReference type="PANTHER" id="PTHR43767:SF8">
    <property type="entry name" value="LONG-CHAIN-FATTY-ACID--COA LIGASE"/>
    <property type="match status" value="1"/>
</dbReference>
<keyword evidence="4" id="KW-1185">Reference proteome</keyword>
<dbReference type="Pfam" id="PF00501">
    <property type="entry name" value="AMP-binding"/>
    <property type="match status" value="1"/>
</dbReference>
<keyword evidence="1" id="KW-0436">Ligase</keyword>
<dbReference type="Gene3D" id="3.30.300.30">
    <property type="match status" value="1"/>
</dbReference>
<accession>A0A346NQ24</accession>
<evidence type="ECO:0000256" key="1">
    <source>
        <dbReference type="ARBA" id="ARBA00022598"/>
    </source>
</evidence>
<dbReference type="KEGG" id="salm:D0Y50_15445"/>
<proteinExistence type="predicted"/>
<dbReference type="InterPro" id="IPR050237">
    <property type="entry name" value="ATP-dep_AMP-bd_enzyme"/>
</dbReference>
<gene>
    <name evidence="3" type="ORF">D0Y50_15445</name>
</gene>
<protein>
    <recommendedName>
        <fullName evidence="2">AMP-dependent synthetase/ligase domain-containing protein</fullName>
    </recommendedName>
</protein>
<sequence>MPNTYPLITREPEDPLAFLTQPVEQLGLPAGPVSARQFIKHVKRVATALPPAKHAINLCENRYLFLVGFCAAIVQRMTTLLPPNPNIATQEQLNQEYDGCFILHDGKDISTQLPAFNLMSVKPDSAEAGDEPVPAIEDGFLACISFTSGSTGKSKPNHKYWRTLHRSSLINYTFMIPDCNTTLYQLATMPAQHMWGLETSALLPLFSKVCMSDAKPLFPQDILDIFSALPAPKQLVSTPVHLRALCADMSGALAAHSVLCATSPLTVELAQEVEQKFNAPLREVYGCSEVGSMAVRRTAQEKAWLKFAGIHFAQQGDSTLASAEHLPETIALQDFIKFHEHNRFVLCGRATDLVKIAGKRGSLFDINQTLLTFKGLEDGIVIHPASGDRVTRLVAIVALKPGVEKTALMRFLQAKLDSAFVPRPVYVVEALPREPNGKLLRKNIDALHASLKKKPR</sequence>
<dbReference type="InterPro" id="IPR045851">
    <property type="entry name" value="AMP-bd_C_sf"/>
</dbReference>
<dbReference type="RefSeq" id="WP_117317817.1">
    <property type="nucleotide sequence ID" value="NZ_CP031769.1"/>
</dbReference>
<dbReference type="PANTHER" id="PTHR43767">
    <property type="entry name" value="LONG-CHAIN-FATTY-ACID--COA LIGASE"/>
    <property type="match status" value="1"/>
</dbReference>
<dbReference type="EMBL" id="CP031769">
    <property type="protein sequence ID" value="AXR07631.1"/>
    <property type="molecule type" value="Genomic_DNA"/>
</dbReference>